<evidence type="ECO:0000259" key="4">
    <source>
        <dbReference type="PROSITE" id="PS01124"/>
    </source>
</evidence>
<dbReference type="EMBL" id="CP137080">
    <property type="protein sequence ID" value="WOQ69720.1"/>
    <property type="molecule type" value="Genomic_DNA"/>
</dbReference>
<dbReference type="Proteomes" id="UP001329313">
    <property type="component" value="Chromosome"/>
</dbReference>
<evidence type="ECO:0000256" key="1">
    <source>
        <dbReference type="ARBA" id="ARBA00023015"/>
    </source>
</evidence>
<keyword evidence="1" id="KW-0805">Transcription regulation</keyword>
<keyword evidence="2" id="KW-0238">DNA-binding</keyword>
<evidence type="ECO:0000256" key="2">
    <source>
        <dbReference type="ARBA" id="ARBA00023125"/>
    </source>
</evidence>
<feature type="domain" description="HTH araC/xylS-type" evidence="4">
    <location>
        <begin position="213"/>
        <end position="314"/>
    </location>
</feature>
<name>A0AAU0MHR4_9MICO</name>
<dbReference type="GO" id="GO:0003700">
    <property type="term" value="F:DNA-binding transcription factor activity"/>
    <property type="evidence" value="ECO:0007669"/>
    <property type="project" value="InterPro"/>
</dbReference>
<dbReference type="PANTHER" id="PTHR46796">
    <property type="entry name" value="HTH-TYPE TRANSCRIPTIONAL ACTIVATOR RHAS-RELATED"/>
    <property type="match status" value="1"/>
</dbReference>
<dbReference type="AlphaFoldDB" id="A0AAU0MHR4"/>
<keyword evidence="6" id="KW-1185">Reference proteome</keyword>
<reference evidence="5 6" key="1">
    <citation type="submission" date="2023-10" db="EMBL/GenBank/DDBJ databases">
        <title>Y20.</title>
        <authorList>
            <person name="Zhang G."/>
            <person name="Ding Y."/>
        </authorList>
    </citation>
    <scope>NUCLEOTIDE SEQUENCE [LARGE SCALE GENOMIC DNA]</scope>
    <source>
        <strain evidence="5 6">Y20</strain>
    </source>
</reference>
<dbReference type="PROSITE" id="PS01124">
    <property type="entry name" value="HTH_ARAC_FAMILY_2"/>
    <property type="match status" value="1"/>
</dbReference>
<keyword evidence="3" id="KW-0804">Transcription</keyword>
<dbReference type="Gene3D" id="1.10.10.60">
    <property type="entry name" value="Homeodomain-like"/>
    <property type="match status" value="1"/>
</dbReference>
<dbReference type="InterPro" id="IPR009057">
    <property type="entry name" value="Homeodomain-like_sf"/>
</dbReference>
<dbReference type="Pfam" id="PF14525">
    <property type="entry name" value="AraC_binding_2"/>
    <property type="match status" value="1"/>
</dbReference>
<gene>
    <name evidence="5" type="ORF">RYJ27_00270</name>
</gene>
<accession>A0AAU0MHR4</accession>
<dbReference type="Pfam" id="PF12833">
    <property type="entry name" value="HTH_18"/>
    <property type="match status" value="1"/>
</dbReference>
<dbReference type="PANTHER" id="PTHR46796:SF6">
    <property type="entry name" value="ARAC SUBFAMILY"/>
    <property type="match status" value="1"/>
</dbReference>
<evidence type="ECO:0000313" key="5">
    <source>
        <dbReference type="EMBL" id="WOQ69720.1"/>
    </source>
</evidence>
<dbReference type="KEGG" id="mliy:RYJ27_00270"/>
<organism evidence="5 6">
    <name type="scientific">Microbacterium limosum</name>
    <dbReference type="NCBI Taxonomy" id="3079935"/>
    <lineage>
        <taxon>Bacteria</taxon>
        <taxon>Bacillati</taxon>
        <taxon>Actinomycetota</taxon>
        <taxon>Actinomycetes</taxon>
        <taxon>Micrococcales</taxon>
        <taxon>Microbacteriaceae</taxon>
        <taxon>Microbacterium</taxon>
    </lineage>
</organism>
<sequence length="316" mass="34549">MGPDPLQYHVLASADEDELRDAGSRMFSPHRLRLGAGEARLGAVDLDELLIGRLRYGSDAVVATDPIHYYSVQLPITGRGGARVLDEAVTMRRGQGLVLNPGDAVAFELDRDLDRIALKIPEAVITRHLAILLGYPVGGPPRFRRSSESPRSPWVSALCLLAREVDPFGTHPVPRPLAGRVVDAFLTSLLLSQTHDWSARLHDAPPSERSAVTSVVDRIEADPQLPWSLATLAAEAGVGGRSLQIAFRRELGVSPMRYLRNVRLRRCYAALRDPAFAGISVSDVAAANGFTHLGRFAQVFRDTYGLLPSEVRRSVR</sequence>
<dbReference type="InterPro" id="IPR050204">
    <property type="entry name" value="AraC_XylS_family_regulators"/>
</dbReference>
<protein>
    <submittedName>
        <fullName evidence="5">AraC family transcriptional regulator</fullName>
    </submittedName>
</protein>
<dbReference type="SUPFAM" id="SSF46689">
    <property type="entry name" value="Homeodomain-like"/>
    <property type="match status" value="2"/>
</dbReference>
<evidence type="ECO:0000256" key="3">
    <source>
        <dbReference type="ARBA" id="ARBA00023163"/>
    </source>
</evidence>
<dbReference type="RefSeq" id="WP_330170814.1">
    <property type="nucleotide sequence ID" value="NZ_CP137080.1"/>
</dbReference>
<dbReference type="InterPro" id="IPR035418">
    <property type="entry name" value="AraC-bd_2"/>
</dbReference>
<evidence type="ECO:0000313" key="6">
    <source>
        <dbReference type="Proteomes" id="UP001329313"/>
    </source>
</evidence>
<dbReference type="InterPro" id="IPR018060">
    <property type="entry name" value="HTH_AraC"/>
</dbReference>
<proteinExistence type="predicted"/>
<dbReference type="SMART" id="SM00342">
    <property type="entry name" value="HTH_ARAC"/>
    <property type="match status" value="1"/>
</dbReference>
<dbReference type="GO" id="GO:0043565">
    <property type="term" value="F:sequence-specific DNA binding"/>
    <property type="evidence" value="ECO:0007669"/>
    <property type="project" value="InterPro"/>
</dbReference>